<proteinExistence type="predicted"/>
<dbReference type="Pfam" id="PF05656">
    <property type="entry name" value="DUF805"/>
    <property type="match status" value="1"/>
</dbReference>
<dbReference type="InterPro" id="IPR008523">
    <property type="entry name" value="DUF805"/>
</dbReference>
<organism evidence="2 3">
    <name type="scientific">Microbacterium galbinum</name>
    <dbReference type="NCBI Taxonomy" id="2851646"/>
    <lineage>
        <taxon>Bacteria</taxon>
        <taxon>Bacillati</taxon>
        <taxon>Actinomycetota</taxon>
        <taxon>Actinomycetes</taxon>
        <taxon>Micrococcales</taxon>
        <taxon>Microbacteriaceae</taxon>
        <taxon>Microbacterium</taxon>
    </lineage>
</organism>
<dbReference type="RefSeq" id="WP_247957118.1">
    <property type="nucleotide sequence ID" value="NZ_CP078077.1"/>
</dbReference>
<sequence>MSAASAPLSQPLYRATFAQAVSRFFRRFATFTGRASKSEFWWVALFVFLVTLVPNALLTVGLTSGITHSITSQLTVSAGTDPDSAMPVGTTGAAILDDPTAALLIPLGAAIGGVIALALVVPWLALTWRRLHDAGLAGAWFFLSFLPAVGGLFLLVLMLQPAKREGRRFDPVT</sequence>
<feature type="transmembrane region" description="Helical" evidence="1">
    <location>
        <begin position="40"/>
        <end position="62"/>
    </location>
</feature>
<reference evidence="2 3" key="1">
    <citation type="submission" date="2021-06" db="EMBL/GenBank/DDBJ databases">
        <title>Genome-based taxonomic framework of Microbacterium strains isolated from marine environment, the description of four new species and reclassification of four preexisting species.</title>
        <authorList>
            <person name="Lee S.D."/>
            <person name="Kim S.-M."/>
            <person name="Byeon Y.-S."/>
            <person name="Yang H.L."/>
            <person name="Kim I.S."/>
        </authorList>
    </citation>
    <scope>NUCLEOTIDE SEQUENCE [LARGE SCALE GENOMIC DNA]</scope>
    <source>
        <strain evidence="2 3">SSW1-36</strain>
    </source>
</reference>
<keyword evidence="1" id="KW-1133">Transmembrane helix</keyword>
<name>A0ABY4IMV1_9MICO</name>
<evidence type="ECO:0000256" key="1">
    <source>
        <dbReference type="SAM" id="Phobius"/>
    </source>
</evidence>
<dbReference type="PANTHER" id="PTHR34980:SF2">
    <property type="entry name" value="INNER MEMBRANE PROTEIN YHAH-RELATED"/>
    <property type="match status" value="1"/>
</dbReference>
<accession>A0ABY4IMV1</accession>
<feature type="transmembrane region" description="Helical" evidence="1">
    <location>
        <begin position="137"/>
        <end position="159"/>
    </location>
</feature>
<keyword evidence="3" id="KW-1185">Reference proteome</keyword>
<dbReference type="PANTHER" id="PTHR34980">
    <property type="entry name" value="INNER MEMBRANE PROTEIN-RELATED-RELATED"/>
    <property type="match status" value="1"/>
</dbReference>
<keyword evidence="1" id="KW-0472">Membrane</keyword>
<gene>
    <name evidence="2" type="ORF">KV396_05465</name>
</gene>
<evidence type="ECO:0000313" key="2">
    <source>
        <dbReference type="EMBL" id="UPL13957.1"/>
    </source>
</evidence>
<keyword evidence="1" id="KW-0812">Transmembrane</keyword>
<evidence type="ECO:0000313" key="3">
    <source>
        <dbReference type="Proteomes" id="UP000831963"/>
    </source>
</evidence>
<feature type="transmembrane region" description="Helical" evidence="1">
    <location>
        <begin position="103"/>
        <end position="125"/>
    </location>
</feature>
<dbReference type="EMBL" id="CP078077">
    <property type="protein sequence ID" value="UPL13957.1"/>
    <property type="molecule type" value="Genomic_DNA"/>
</dbReference>
<dbReference type="Proteomes" id="UP000831963">
    <property type="component" value="Chromosome"/>
</dbReference>
<protein>
    <submittedName>
        <fullName evidence="2">DUF805 domain-containing protein</fullName>
    </submittedName>
</protein>